<sequence>MRGKAVETGAEGVGVIGRFGSESILIARSLSDKVALKVAEGALCRRGDGEQREPGSSGARIVPADGALLVVCAVLGREVIACLFVDRTVSTTPGAAR</sequence>
<comment type="caution">
    <text evidence="1">The sequence shown here is derived from an EMBL/GenBank/DDBJ whole genome shotgun (WGS) entry which is preliminary data.</text>
</comment>
<dbReference type="Proteomes" id="UP000636956">
    <property type="component" value="Unassembled WGS sequence"/>
</dbReference>
<organism evidence="1 2">
    <name type="scientific">Agromyces bauzanensis</name>
    <dbReference type="NCBI Taxonomy" id="1308924"/>
    <lineage>
        <taxon>Bacteria</taxon>
        <taxon>Bacillati</taxon>
        <taxon>Actinomycetota</taxon>
        <taxon>Actinomycetes</taxon>
        <taxon>Micrococcales</taxon>
        <taxon>Microbacteriaceae</taxon>
        <taxon>Agromyces</taxon>
    </lineage>
</organism>
<evidence type="ECO:0000313" key="1">
    <source>
        <dbReference type="EMBL" id="GGJ86975.1"/>
    </source>
</evidence>
<keyword evidence="2" id="KW-1185">Reference proteome</keyword>
<reference evidence="1" key="1">
    <citation type="journal article" date="2014" name="Int. J. Syst. Evol. Microbiol.">
        <title>Complete genome sequence of Corynebacterium casei LMG S-19264T (=DSM 44701T), isolated from a smear-ripened cheese.</title>
        <authorList>
            <consortium name="US DOE Joint Genome Institute (JGI-PGF)"/>
            <person name="Walter F."/>
            <person name="Albersmeier A."/>
            <person name="Kalinowski J."/>
            <person name="Ruckert C."/>
        </authorList>
    </citation>
    <scope>NUCLEOTIDE SEQUENCE</scope>
    <source>
        <strain evidence="1">CGMCC 1.8984</strain>
    </source>
</reference>
<name>A0A917PPE6_9MICO</name>
<proteinExistence type="predicted"/>
<dbReference type="EMBL" id="BMMD01000016">
    <property type="protein sequence ID" value="GGJ86975.1"/>
    <property type="molecule type" value="Genomic_DNA"/>
</dbReference>
<reference evidence="1" key="2">
    <citation type="submission" date="2020-09" db="EMBL/GenBank/DDBJ databases">
        <authorList>
            <person name="Sun Q."/>
            <person name="Zhou Y."/>
        </authorList>
    </citation>
    <scope>NUCLEOTIDE SEQUENCE</scope>
    <source>
        <strain evidence="1">CGMCC 1.8984</strain>
    </source>
</reference>
<gene>
    <name evidence="1" type="ORF">GCM10011372_26740</name>
</gene>
<accession>A0A917PPE6</accession>
<dbReference type="AlphaFoldDB" id="A0A917PPE6"/>
<protein>
    <submittedName>
        <fullName evidence="1">Uncharacterized protein</fullName>
    </submittedName>
</protein>
<evidence type="ECO:0000313" key="2">
    <source>
        <dbReference type="Proteomes" id="UP000636956"/>
    </source>
</evidence>